<keyword evidence="3" id="KW-0804">Transcription</keyword>
<sequence>MSSPGQGRTQARRTRNHSRMLDVAEERFARRPYDSVHVGEIAEAAEVSIGTVYTHFGNKDGLFLAVVDRALDHIGAYLDTAAHAAGQSAVDAIIAVAESYLDVLLERPFAVRFLVTDSSLPDDDAVRARVAAHIDGLCRTLARRIDYAIERGAVKPVDAALLARFLIGAWNGVIAMARHSAGSTVDADELAACLRQATSLIFFDRLATEASRST</sequence>
<dbReference type="InterPro" id="IPR036271">
    <property type="entry name" value="Tet_transcr_reg_TetR-rel_C_sf"/>
</dbReference>
<name>A0ABT6L4W5_9MYCO</name>
<gene>
    <name evidence="6" type="ORF">M2272_003988</name>
</gene>
<evidence type="ECO:0000256" key="3">
    <source>
        <dbReference type="ARBA" id="ARBA00023163"/>
    </source>
</evidence>
<evidence type="ECO:0000256" key="1">
    <source>
        <dbReference type="ARBA" id="ARBA00023015"/>
    </source>
</evidence>
<reference evidence="6 7" key="1">
    <citation type="submission" date="2023-04" db="EMBL/GenBank/DDBJ databases">
        <title>Forest soil microbial communities from Buena Vista Peninsula, Colon Province, Panama.</title>
        <authorList>
            <person name="Bouskill N."/>
        </authorList>
    </citation>
    <scope>NUCLEOTIDE SEQUENCE [LARGE SCALE GENOMIC DNA]</scope>
    <source>
        <strain evidence="6 7">AC80</strain>
    </source>
</reference>
<dbReference type="PRINTS" id="PR00455">
    <property type="entry name" value="HTHTETR"/>
</dbReference>
<evidence type="ECO:0000313" key="7">
    <source>
        <dbReference type="Proteomes" id="UP001160130"/>
    </source>
</evidence>
<dbReference type="PROSITE" id="PS50977">
    <property type="entry name" value="HTH_TETR_2"/>
    <property type="match status" value="1"/>
</dbReference>
<dbReference type="Proteomes" id="UP001160130">
    <property type="component" value="Unassembled WGS sequence"/>
</dbReference>
<comment type="caution">
    <text evidence="6">The sequence shown here is derived from an EMBL/GenBank/DDBJ whole genome shotgun (WGS) entry which is preliminary data.</text>
</comment>
<organism evidence="6 7">
    <name type="scientific">Mycolicibacterium frederiksbergense</name>
    <dbReference type="NCBI Taxonomy" id="117567"/>
    <lineage>
        <taxon>Bacteria</taxon>
        <taxon>Bacillati</taxon>
        <taxon>Actinomycetota</taxon>
        <taxon>Actinomycetes</taxon>
        <taxon>Mycobacteriales</taxon>
        <taxon>Mycobacteriaceae</taxon>
        <taxon>Mycolicibacterium</taxon>
    </lineage>
</organism>
<accession>A0ABT6L4W5</accession>
<dbReference type="EMBL" id="JARXVE010000006">
    <property type="protein sequence ID" value="MDH6197335.1"/>
    <property type="molecule type" value="Genomic_DNA"/>
</dbReference>
<feature type="DNA-binding region" description="H-T-H motif" evidence="4">
    <location>
        <begin position="37"/>
        <end position="56"/>
    </location>
</feature>
<keyword evidence="2 4" id="KW-0238">DNA-binding</keyword>
<feature type="domain" description="HTH tetR-type" evidence="5">
    <location>
        <begin position="14"/>
        <end position="74"/>
    </location>
</feature>
<keyword evidence="7" id="KW-1185">Reference proteome</keyword>
<dbReference type="Gene3D" id="1.10.357.10">
    <property type="entry name" value="Tetracycline Repressor, domain 2"/>
    <property type="match status" value="1"/>
</dbReference>
<dbReference type="Gene3D" id="1.10.10.60">
    <property type="entry name" value="Homeodomain-like"/>
    <property type="match status" value="1"/>
</dbReference>
<evidence type="ECO:0000256" key="2">
    <source>
        <dbReference type="ARBA" id="ARBA00023125"/>
    </source>
</evidence>
<dbReference type="PANTHER" id="PTHR47506">
    <property type="entry name" value="TRANSCRIPTIONAL REGULATORY PROTEIN"/>
    <property type="match status" value="1"/>
</dbReference>
<dbReference type="Pfam" id="PF00440">
    <property type="entry name" value="TetR_N"/>
    <property type="match status" value="1"/>
</dbReference>
<protein>
    <submittedName>
        <fullName evidence="6">AcrR family transcriptional regulator</fullName>
    </submittedName>
</protein>
<dbReference type="Pfam" id="PF16925">
    <property type="entry name" value="TetR_C_13"/>
    <property type="match status" value="1"/>
</dbReference>
<evidence type="ECO:0000256" key="4">
    <source>
        <dbReference type="PROSITE-ProRule" id="PRU00335"/>
    </source>
</evidence>
<dbReference type="InterPro" id="IPR011075">
    <property type="entry name" value="TetR_C"/>
</dbReference>
<dbReference type="InterPro" id="IPR009057">
    <property type="entry name" value="Homeodomain-like_sf"/>
</dbReference>
<keyword evidence="1" id="KW-0805">Transcription regulation</keyword>
<evidence type="ECO:0000259" key="5">
    <source>
        <dbReference type="PROSITE" id="PS50977"/>
    </source>
</evidence>
<dbReference type="SUPFAM" id="SSF48498">
    <property type="entry name" value="Tetracyclin repressor-like, C-terminal domain"/>
    <property type="match status" value="1"/>
</dbReference>
<dbReference type="PANTHER" id="PTHR47506:SF1">
    <property type="entry name" value="HTH-TYPE TRANSCRIPTIONAL REGULATOR YJDC"/>
    <property type="match status" value="1"/>
</dbReference>
<evidence type="ECO:0000313" key="6">
    <source>
        <dbReference type="EMBL" id="MDH6197335.1"/>
    </source>
</evidence>
<dbReference type="InterPro" id="IPR001647">
    <property type="entry name" value="HTH_TetR"/>
</dbReference>
<proteinExistence type="predicted"/>
<dbReference type="SUPFAM" id="SSF46689">
    <property type="entry name" value="Homeodomain-like"/>
    <property type="match status" value="1"/>
</dbReference>
<dbReference type="RefSeq" id="WP_280833932.1">
    <property type="nucleotide sequence ID" value="NZ_JARXVE010000006.1"/>
</dbReference>